<accession>A0ABR1UM20</accession>
<gene>
    <name evidence="1" type="ORF">PG996_009887</name>
</gene>
<comment type="caution">
    <text evidence="1">The sequence shown here is derived from an EMBL/GenBank/DDBJ whole genome shotgun (WGS) entry which is preliminary data.</text>
</comment>
<keyword evidence="2" id="KW-1185">Reference proteome</keyword>
<proteinExistence type="predicted"/>
<name>A0ABR1UM20_9PEZI</name>
<dbReference type="Proteomes" id="UP001446871">
    <property type="component" value="Unassembled WGS sequence"/>
</dbReference>
<evidence type="ECO:0000313" key="2">
    <source>
        <dbReference type="Proteomes" id="UP001446871"/>
    </source>
</evidence>
<protein>
    <submittedName>
        <fullName evidence="1">Uncharacterized protein</fullName>
    </submittedName>
</protein>
<sequence>MSPQVHTALNSTQLNATGVQMVRAPTNRIVAQIQTKTARACVMRTKLPMEKILVYGARMET</sequence>
<reference evidence="1 2" key="1">
    <citation type="submission" date="2023-01" db="EMBL/GenBank/DDBJ databases">
        <title>Analysis of 21 Apiospora genomes using comparative genomics revels a genus with tremendous synthesis potential of carbohydrate active enzymes and secondary metabolites.</title>
        <authorList>
            <person name="Sorensen T."/>
        </authorList>
    </citation>
    <scope>NUCLEOTIDE SEQUENCE [LARGE SCALE GENOMIC DNA]</scope>
    <source>
        <strain evidence="1 2">CBS 83171</strain>
    </source>
</reference>
<organism evidence="1 2">
    <name type="scientific">Apiospora saccharicola</name>
    <dbReference type="NCBI Taxonomy" id="335842"/>
    <lineage>
        <taxon>Eukaryota</taxon>
        <taxon>Fungi</taxon>
        <taxon>Dikarya</taxon>
        <taxon>Ascomycota</taxon>
        <taxon>Pezizomycotina</taxon>
        <taxon>Sordariomycetes</taxon>
        <taxon>Xylariomycetidae</taxon>
        <taxon>Amphisphaeriales</taxon>
        <taxon>Apiosporaceae</taxon>
        <taxon>Apiospora</taxon>
    </lineage>
</organism>
<dbReference type="EMBL" id="JAQQWM010000006">
    <property type="protein sequence ID" value="KAK8059957.1"/>
    <property type="molecule type" value="Genomic_DNA"/>
</dbReference>
<evidence type="ECO:0000313" key="1">
    <source>
        <dbReference type="EMBL" id="KAK8059957.1"/>
    </source>
</evidence>